<comment type="caution">
    <text evidence="6">Lacks conserved residue(s) required for the propagation of feature annotation.</text>
</comment>
<evidence type="ECO:0000256" key="3">
    <source>
        <dbReference type="ARBA" id="ARBA00022801"/>
    </source>
</evidence>
<dbReference type="PRINTS" id="PR00480">
    <property type="entry name" value="ASTACIN"/>
</dbReference>
<keyword evidence="9" id="KW-1185">Reference proteome</keyword>
<gene>
    <name evidence="8" type="ORF">FHS68_002021</name>
</gene>
<comment type="caution">
    <text evidence="8">The sequence shown here is derived from an EMBL/GenBank/DDBJ whole genome shotgun (WGS) entry which is preliminary data.</text>
</comment>
<protein>
    <recommendedName>
        <fullName evidence="7">Peptidase M12A domain-containing protein</fullName>
    </recommendedName>
</protein>
<dbReference type="SUPFAM" id="SSF63825">
    <property type="entry name" value="YWTD domain"/>
    <property type="match status" value="1"/>
</dbReference>
<evidence type="ECO:0000256" key="4">
    <source>
        <dbReference type="ARBA" id="ARBA00022833"/>
    </source>
</evidence>
<accession>A0ABX0UP89</accession>
<evidence type="ECO:0000259" key="7">
    <source>
        <dbReference type="PROSITE" id="PS51864"/>
    </source>
</evidence>
<feature type="binding site" evidence="6">
    <location>
        <position position="186"/>
    </location>
    <ligand>
        <name>Zn(2+)</name>
        <dbReference type="ChEBI" id="CHEBI:29105"/>
        <note>catalytic</note>
    </ligand>
</feature>
<evidence type="ECO:0000256" key="1">
    <source>
        <dbReference type="ARBA" id="ARBA00022670"/>
    </source>
</evidence>
<evidence type="ECO:0000313" key="9">
    <source>
        <dbReference type="Proteomes" id="UP001179181"/>
    </source>
</evidence>
<dbReference type="InterPro" id="IPR006026">
    <property type="entry name" value="Peptidase_Metallo"/>
</dbReference>
<proteinExistence type="predicted"/>
<keyword evidence="3 6" id="KW-0378">Hydrolase</keyword>
<dbReference type="EMBL" id="JAASQJ010000002">
    <property type="protein sequence ID" value="NIJ52851.1"/>
    <property type="molecule type" value="Genomic_DNA"/>
</dbReference>
<keyword evidence="4 6" id="KW-0862">Zinc</keyword>
<keyword evidence="1 6" id="KW-0645">Protease</keyword>
<dbReference type="Gene3D" id="3.40.390.10">
    <property type="entry name" value="Collagenase (Catalytic Domain)"/>
    <property type="match status" value="1"/>
</dbReference>
<dbReference type="RefSeq" id="WP_167269571.1">
    <property type="nucleotide sequence ID" value="NZ_JAASQJ010000002.1"/>
</dbReference>
<organism evidence="8 9">
    <name type="scientific">Dyadobacter arcticus</name>
    <dbReference type="NCBI Taxonomy" id="1078754"/>
    <lineage>
        <taxon>Bacteria</taxon>
        <taxon>Pseudomonadati</taxon>
        <taxon>Bacteroidota</taxon>
        <taxon>Cytophagia</taxon>
        <taxon>Cytophagales</taxon>
        <taxon>Spirosomataceae</taxon>
        <taxon>Dyadobacter</taxon>
    </lineage>
</organism>
<feature type="active site" evidence="6">
    <location>
        <position position="187"/>
    </location>
</feature>
<dbReference type="SUPFAM" id="SSF55486">
    <property type="entry name" value="Metalloproteases ('zincins'), catalytic domain"/>
    <property type="match status" value="1"/>
</dbReference>
<dbReference type="PANTHER" id="PTHR10127">
    <property type="entry name" value="DISCOIDIN, CUB, EGF, LAMININ , AND ZINC METALLOPROTEASE DOMAIN CONTAINING"/>
    <property type="match status" value="1"/>
</dbReference>
<dbReference type="PANTHER" id="PTHR10127:SF780">
    <property type="entry name" value="METALLOENDOPEPTIDASE"/>
    <property type="match status" value="1"/>
</dbReference>
<dbReference type="InterPro" id="IPR024079">
    <property type="entry name" value="MetalloPept_cat_dom_sf"/>
</dbReference>
<reference evidence="8 9" key="1">
    <citation type="submission" date="2020-03" db="EMBL/GenBank/DDBJ databases">
        <title>Genomic Encyclopedia of Type Strains, Phase IV (KMG-IV): sequencing the most valuable type-strain genomes for metagenomic binning, comparative biology and taxonomic classification.</title>
        <authorList>
            <person name="Goeker M."/>
        </authorList>
    </citation>
    <scope>NUCLEOTIDE SEQUENCE [LARGE SCALE GENOMIC DNA]</scope>
    <source>
        <strain evidence="8 9">DSM 102865</strain>
    </source>
</reference>
<keyword evidence="5 6" id="KW-0482">Metalloprotease</keyword>
<feature type="binding site" evidence="6">
    <location>
        <position position="196"/>
    </location>
    <ligand>
        <name>Zn(2+)</name>
        <dbReference type="ChEBI" id="CHEBI:29105"/>
        <note>catalytic</note>
    </ligand>
</feature>
<evidence type="ECO:0000256" key="5">
    <source>
        <dbReference type="ARBA" id="ARBA00023049"/>
    </source>
</evidence>
<comment type="cofactor">
    <cofactor evidence="6">
        <name>Zn(2+)</name>
        <dbReference type="ChEBI" id="CHEBI:29105"/>
    </cofactor>
    <text evidence="6">Binds 1 zinc ion per subunit.</text>
</comment>
<keyword evidence="2 6" id="KW-0479">Metal-binding</keyword>
<feature type="binding site" evidence="6">
    <location>
        <position position="190"/>
    </location>
    <ligand>
        <name>Zn(2+)</name>
        <dbReference type="ChEBI" id="CHEBI:29105"/>
        <note>catalytic</note>
    </ligand>
</feature>
<dbReference type="PROSITE" id="PS51864">
    <property type="entry name" value="ASTACIN"/>
    <property type="match status" value="1"/>
</dbReference>
<evidence type="ECO:0000313" key="8">
    <source>
        <dbReference type="EMBL" id="NIJ52851.1"/>
    </source>
</evidence>
<feature type="domain" description="Peptidase M12A" evidence="7">
    <location>
        <begin position="89"/>
        <end position="293"/>
    </location>
</feature>
<dbReference type="Pfam" id="PF01400">
    <property type="entry name" value="Astacin"/>
    <property type="match status" value="1"/>
</dbReference>
<name>A0ABX0UP89_9BACT</name>
<sequence length="519" mass="56810">MNGIYFLARTSVFLLSIAYMTSCREMEQENEIVTASASTSTRTKPEEAYPGEEGVLKKGTLFRKEITYTEIDNKAVFQGDIILTPEQLNATKNARVEGAGSRLENTRWERGIVFYTINTSTNGKEIVQAAIAEVEASTPIRFIQRTNQSDYVTFSQGRGLSSSLGRTGGQQFIMLPILFTKGGVLHEIGHALGLLHEHTRESQASTLNINPANAYDSMLPSLKTYSSQYYAGFDLGSMDFESIMMMDSYAYSKNGLPVMTRKDGSTFGVQRDHFSAGDISCITVMYSNLLAISADKLYAADLIKGKKTFYPSYWAGSEAVISTPLVAYVALGGQLFWLDPLTGEAHSLASNFSGVKGMVYLEGYLYVLQNGYLWKVNAKSGYAMKVGGQIWKTATAITYASGFFFIVSGDNLFRVTLGTQTFVSLGTGYTGVTEITSLKDLVYVIKASKLYKVNPITSGVSVYGISTWSSSARLTASKDILLLVDQGVLYNVDAIACRNFISNGWSGINKIAATIPETW</sequence>
<dbReference type="Proteomes" id="UP001179181">
    <property type="component" value="Unassembled WGS sequence"/>
</dbReference>
<dbReference type="SMART" id="SM00235">
    <property type="entry name" value="ZnMc"/>
    <property type="match status" value="1"/>
</dbReference>
<evidence type="ECO:0000256" key="2">
    <source>
        <dbReference type="ARBA" id="ARBA00022723"/>
    </source>
</evidence>
<evidence type="ECO:0000256" key="6">
    <source>
        <dbReference type="PROSITE-ProRule" id="PRU01211"/>
    </source>
</evidence>
<dbReference type="InterPro" id="IPR001506">
    <property type="entry name" value="Peptidase_M12A"/>
</dbReference>